<evidence type="ECO:0008006" key="10">
    <source>
        <dbReference type="Google" id="ProtNLM"/>
    </source>
</evidence>
<keyword evidence="2" id="KW-1003">Cell membrane</keyword>
<evidence type="ECO:0000256" key="1">
    <source>
        <dbReference type="ARBA" id="ARBA00004429"/>
    </source>
</evidence>
<evidence type="ECO:0000259" key="6">
    <source>
        <dbReference type="PROSITE" id="PS50111"/>
    </source>
</evidence>
<keyword evidence="9" id="KW-1185">Reference proteome</keyword>
<keyword evidence="2" id="KW-0472">Membrane</keyword>
<comment type="caution">
    <text evidence="8">The sequence shown here is derived from an EMBL/GenBank/DDBJ whole genome shotgun (WGS) entry which is preliminary data.</text>
</comment>
<evidence type="ECO:0000256" key="5">
    <source>
        <dbReference type="PROSITE-ProRule" id="PRU00284"/>
    </source>
</evidence>
<dbReference type="EMBL" id="BOOH01000037">
    <property type="protein sequence ID" value="GIH78176.1"/>
    <property type="molecule type" value="Genomic_DNA"/>
</dbReference>
<dbReference type="AlphaFoldDB" id="A0A8J3RKG5"/>
<evidence type="ECO:0000259" key="7">
    <source>
        <dbReference type="PROSITE" id="PS50192"/>
    </source>
</evidence>
<dbReference type="InterPro" id="IPR000727">
    <property type="entry name" value="T_SNARE_dom"/>
</dbReference>
<dbReference type="InterPro" id="IPR004090">
    <property type="entry name" value="Chemotax_Me-accpt_rcpt"/>
</dbReference>
<feature type="domain" description="Methyl-accepting transducer" evidence="6">
    <location>
        <begin position="10"/>
        <end position="151"/>
    </location>
</feature>
<feature type="domain" description="T-SNARE coiled-coil homology" evidence="7">
    <location>
        <begin position="67"/>
        <end position="129"/>
    </location>
</feature>
<protein>
    <recommendedName>
        <fullName evidence="10">Methyl-accepting chemotaxis protein</fullName>
    </recommendedName>
</protein>
<dbReference type="GO" id="GO:0005886">
    <property type="term" value="C:plasma membrane"/>
    <property type="evidence" value="ECO:0007669"/>
    <property type="project" value="UniProtKB-SubCell"/>
</dbReference>
<dbReference type="PANTHER" id="PTHR32089">
    <property type="entry name" value="METHYL-ACCEPTING CHEMOTAXIS PROTEIN MCPB"/>
    <property type="match status" value="1"/>
</dbReference>
<reference evidence="8 9" key="1">
    <citation type="submission" date="2021-01" db="EMBL/GenBank/DDBJ databases">
        <title>Whole genome shotgun sequence of Planobispora longispora NBRC 13918.</title>
        <authorList>
            <person name="Komaki H."/>
            <person name="Tamura T."/>
        </authorList>
    </citation>
    <scope>NUCLEOTIDE SEQUENCE [LARGE SCALE GENOMIC DNA]</scope>
    <source>
        <strain evidence="8 9">NBRC 13918</strain>
    </source>
</reference>
<organism evidence="8 9">
    <name type="scientific">Planobispora longispora</name>
    <dbReference type="NCBI Taxonomy" id="28887"/>
    <lineage>
        <taxon>Bacteria</taxon>
        <taxon>Bacillati</taxon>
        <taxon>Actinomycetota</taxon>
        <taxon>Actinomycetes</taxon>
        <taxon>Streptosporangiales</taxon>
        <taxon>Streptosporangiaceae</taxon>
        <taxon>Planobispora</taxon>
    </lineage>
</organism>
<dbReference type="PRINTS" id="PR00260">
    <property type="entry name" value="CHEMTRNSDUCR"/>
</dbReference>
<dbReference type="PANTHER" id="PTHR32089:SF112">
    <property type="entry name" value="LYSOZYME-LIKE PROTEIN-RELATED"/>
    <property type="match status" value="1"/>
</dbReference>
<dbReference type="GO" id="GO:0004888">
    <property type="term" value="F:transmembrane signaling receptor activity"/>
    <property type="evidence" value="ECO:0007669"/>
    <property type="project" value="InterPro"/>
</dbReference>
<dbReference type="RefSeq" id="WP_203892702.1">
    <property type="nucleotide sequence ID" value="NZ_BOOH01000037.1"/>
</dbReference>
<dbReference type="PROSITE" id="PS50111">
    <property type="entry name" value="CHEMOTAXIS_TRANSDUC_2"/>
    <property type="match status" value="1"/>
</dbReference>
<comment type="similarity">
    <text evidence="4">Belongs to the methyl-accepting chemotaxis (MCP) protein family.</text>
</comment>
<evidence type="ECO:0000256" key="2">
    <source>
        <dbReference type="ARBA" id="ARBA00022519"/>
    </source>
</evidence>
<dbReference type="GO" id="GO:0006935">
    <property type="term" value="P:chemotaxis"/>
    <property type="evidence" value="ECO:0007669"/>
    <property type="project" value="InterPro"/>
</dbReference>
<evidence type="ECO:0000313" key="9">
    <source>
        <dbReference type="Proteomes" id="UP000616724"/>
    </source>
</evidence>
<evidence type="ECO:0000256" key="4">
    <source>
        <dbReference type="ARBA" id="ARBA00029447"/>
    </source>
</evidence>
<name>A0A8J3RKG5_9ACTN</name>
<sequence length="166" mass="17065">MTDKGLDADISSIAEQTNLLALNATIEAARAGEAGKGFAVVATEVKDLAQETAKATEEISRKIAAIQASSGEAAQALSEITGIVEQINEHQMTVASAVEEQTATPQEITRSVDQAATGMDHIARSVTDVSHAAGESNAGAVQAAGAAQQLADLARGLDRSIAHFRV</sequence>
<keyword evidence="2" id="KW-0997">Cell inner membrane</keyword>
<evidence type="ECO:0000256" key="3">
    <source>
        <dbReference type="ARBA" id="ARBA00023224"/>
    </source>
</evidence>
<dbReference type="SUPFAM" id="SSF58104">
    <property type="entry name" value="Methyl-accepting chemotaxis protein (MCP) signaling domain"/>
    <property type="match status" value="1"/>
</dbReference>
<keyword evidence="3 5" id="KW-0807">Transducer</keyword>
<dbReference type="GO" id="GO:0007165">
    <property type="term" value="P:signal transduction"/>
    <property type="evidence" value="ECO:0007669"/>
    <property type="project" value="UniProtKB-KW"/>
</dbReference>
<dbReference type="InterPro" id="IPR004089">
    <property type="entry name" value="MCPsignal_dom"/>
</dbReference>
<dbReference type="Gene3D" id="1.10.287.950">
    <property type="entry name" value="Methyl-accepting chemotaxis protein"/>
    <property type="match status" value="1"/>
</dbReference>
<comment type="subcellular location">
    <subcellularLocation>
        <location evidence="1">Cell inner membrane</location>
        <topology evidence="1">Multi-pass membrane protein</topology>
    </subcellularLocation>
</comment>
<accession>A0A8J3RKG5</accession>
<dbReference type="PROSITE" id="PS50192">
    <property type="entry name" value="T_SNARE"/>
    <property type="match status" value="1"/>
</dbReference>
<dbReference type="Proteomes" id="UP000616724">
    <property type="component" value="Unassembled WGS sequence"/>
</dbReference>
<gene>
    <name evidence="8" type="ORF">Plo01_46050</name>
</gene>
<dbReference type="Pfam" id="PF00015">
    <property type="entry name" value="MCPsignal"/>
    <property type="match status" value="1"/>
</dbReference>
<evidence type="ECO:0000313" key="8">
    <source>
        <dbReference type="EMBL" id="GIH78176.1"/>
    </source>
</evidence>
<proteinExistence type="inferred from homology"/>
<dbReference type="SMART" id="SM00283">
    <property type="entry name" value="MA"/>
    <property type="match status" value="1"/>
</dbReference>